<evidence type="ECO:0000313" key="7">
    <source>
        <dbReference type="Proteomes" id="UP000827092"/>
    </source>
</evidence>
<feature type="region of interest" description="Disordered" evidence="4">
    <location>
        <begin position="258"/>
        <end position="307"/>
    </location>
</feature>
<dbReference type="Gene3D" id="2.10.25.10">
    <property type="entry name" value="Laminin"/>
    <property type="match status" value="2"/>
</dbReference>
<gene>
    <name evidence="6" type="ORF">JTE90_006176</name>
</gene>
<dbReference type="InterPro" id="IPR002223">
    <property type="entry name" value="Kunitz_BPTI"/>
</dbReference>
<dbReference type="Gene3D" id="4.10.410.10">
    <property type="entry name" value="Pancreatic trypsin inhibitor Kunitz domain"/>
    <property type="match status" value="1"/>
</dbReference>
<sequence length="307" mass="33311">MKTSQNFHSWDIHFHGKCAANSCSKLKIDVLTSNTCACGNVCELKAETGRCRGSFPRYHFNKATGQCEEFTYGGCGGNGNNFETIEECQKTCDSPAHADCGDNQESQECGTACPLTCENMRNPPQFCTDQCIIGCGCKKGYVENAKKECVLPEQCPNQGPCKNPHEHHVTCGTSCPVTCANYNETKPLICTKDCFVGCVCDEGFYREYGRFVGRCVAKEDCPVQGENIYVGTVEEPSLTSSEFVSHISYFEDSIVRPSSPKIAPPPSPGNASIPKSPSPPTPGFTDFNKPAPVAPKNPPKKIEGSLQ</sequence>
<dbReference type="GO" id="GO:0004867">
    <property type="term" value="F:serine-type endopeptidase inhibitor activity"/>
    <property type="evidence" value="ECO:0007669"/>
    <property type="project" value="InterPro"/>
</dbReference>
<dbReference type="PROSITE" id="PS00280">
    <property type="entry name" value="BPTI_KUNITZ_1"/>
    <property type="match status" value="1"/>
</dbReference>
<dbReference type="PANTHER" id="PTHR23259">
    <property type="entry name" value="RIDDLE"/>
    <property type="match status" value="1"/>
</dbReference>
<keyword evidence="7" id="KW-1185">Reference proteome</keyword>
<dbReference type="Pfam" id="PF00014">
    <property type="entry name" value="Kunitz_BPTI"/>
    <property type="match status" value="1"/>
</dbReference>
<dbReference type="FunFam" id="4.10.410.10:FF:000021">
    <property type="entry name" value="Serine protease inhibitor, putative"/>
    <property type="match status" value="1"/>
</dbReference>
<dbReference type="SUPFAM" id="SSF57362">
    <property type="entry name" value="BPTI-like"/>
    <property type="match status" value="1"/>
</dbReference>
<dbReference type="CDD" id="cd19941">
    <property type="entry name" value="TIL"/>
    <property type="match status" value="2"/>
</dbReference>
<name>A0AAV6VVV7_9ARAC</name>
<dbReference type="InterPro" id="IPR036880">
    <property type="entry name" value="Kunitz_BPTI_sf"/>
</dbReference>
<evidence type="ECO:0000259" key="5">
    <source>
        <dbReference type="PROSITE" id="PS50279"/>
    </source>
</evidence>
<evidence type="ECO:0000256" key="1">
    <source>
        <dbReference type="ARBA" id="ARBA00022690"/>
    </source>
</evidence>
<proteinExistence type="predicted"/>
<dbReference type="InterPro" id="IPR036084">
    <property type="entry name" value="Ser_inhib-like_sf"/>
</dbReference>
<evidence type="ECO:0000313" key="6">
    <source>
        <dbReference type="EMBL" id="KAG8199929.1"/>
    </source>
</evidence>
<protein>
    <recommendedName>
        <fullName evidence="5">BPTI/Kunitz inhibitor domain-containing protein</fullName>
    </recommendedName>
</protein>
<evidence type="ECO:0000256" key="2">
    <source>
        <dbReference type="ARBA" id="ARBA00022737"/>
    </source>
</evidence>
<keyword evidence="3" id="KW-1015">Disulfide bond</keyword>
<dbReference type="InterPro" id="IPR002919">
    <property type="entry name" value="TIL_dom"/>
</dbReference>
<dbReference type="PRINTS" id="PR00759">
    <property type="entry name" value="BASICPTASE"/>
</dbReference>
<dbReference type="AlphaFoldDB" id="A0AAV6VVV7"/>
<dbReference type="SUPFAM" id="SSF57567">
    <property type="entry name" value="Serine protease inhibitors"/>
    <property type="match status" value="2"/>
</dbReference>
<keyword evidence="2" id="KW-0677">Repeat</keyword>
<dbReference type="EMBL" id="JAFNEN010000022">
    <property type="protein sequence ID" value="KAG8199929.1"/>
    <property type="molecule type" value="Genomic_DNA"/>
</dbReference>
<accession>A0AAV6VVV7</accession>
<evidence type="ECO:0000256" key="3">
    <source>
        <dbReference type="ARBA" id="ARBA00023157"/>
    </source>
</evidence>
<keyword evidence="1" id="KW-0646">Protease inhibitor</keyword>
<dbReference type="Proteomes" id="UP000827092">
    <property type="component" value="Unassembled WGS sequence"/>
</dbReference>
<dbReference type="PANTHER" id="PTHR23259:SF70">
    <property type="entry name" value="ACCESSORY GLAND PROTEIN ACP62F-RELATED"/>
    <property type="match status" value="1"/>
</dbReference>
<dbReference type="InterPro" id="IPR051368">
    <property type="entry name" value="SerProtInhib-TIL_Domain"/>
</dbReference>
<reference evidence="6 7" key="1">
    <citation type="journal article" date="2022" name="Nat. Ecol. Evol.">
        <title>A masculinizing supergene underlies an exaggerated male reproductive morph in a spider.</title>
        <authorList>
            <person name="Hendrickx F."/>
            <person name="De Corte Z."/>
            <person name="Sonet G."/>
            <person name="Van Belleghem S.M."/>
            <person name="Kostlbacher S."/>
            <person name="Vangestel C."/>
        </authorList>
    </citation>
    <scope>NUCLEOTIDE SEQUENCE [LARGE SCALE GENOMIC DNA]</scope>
    <source>
        <strain evidence="6">W744_W776</strain>
    </source>
</reference>
<dbReference type="InterPro" id="IPR020901">
    <property type="entry name" value="Prtase_inh_Kunz-CS"/>
</dbReference>
<dbReference type="SMART" id="SM00131">
    <property type="entry name" value="KU"/>
    <property type="match status" value="1"/>
</dbReference>
<feature type="domain" description="BPTI/Kunitz inhibitor" evidence="5">
    <location>
        <begin position="42"/>
        <end position="92"/>
    </location>
</feature>
<dbReference type="PROSITE" id="PS50279">
    <property type="entry name" value="BPTI_KUNITZ_2"/>
    <property type="match status" value="1"/>
</dbReference>
<comment type="caution">
    <text evidence="6">The sequence shown here is derived from an EMBL/GenBank/DDBJ whole genome shotgun (WGS) entry which is preliminary data.</text>
</comment>
<organism evidence="6 7">
    <name type="scientific">Oedothorax gibbosus</name>
    <dbReference type="NCBI Taxonomy" id="931172"/>
    <lineage>
        <taxon>Eukaryota</taxon>
        <taxon>Metazoa</taxon>
        <taxon>Ecdysozoa</taxon>
        <taxon>Arthropoda</taxon>
        <taxon>Chelicerata</taxon>
        <taxon>Arachnida</taxon>
        <taxon>Araneae</taxon>
        <taxon>Araneomorphae</taxon>
        <taxon>Entelegynae</taxon>
        <taxon>Araneoidea</taxon>
        <taxon>Linyphiidae</taxon>
        <taxon>Erigoninae</taxon>
        <taxon>Oedothorax</taxon>
    </lineage>
</organism>
<dbReference type="Pfam" id="PF01826">
    <property type="entry name" value="TIL"/>
    <property type="match status" value="2"/>
</dbReference>
<evidence type="ECO:0000256" key="4">
    <source>
        <dbReference type="SAM" id="MobiDB-lite"/>
    </source>
</evidence>